<evidence type="ECO:0000313" key="5">
    <source>
        <dbReference type="Proteomes" id="UP000474967"/>
    </source>
</evidence>
<dbReference type="EMBL" id="JAAGWY010000001">
    <property type="protein sequence ID" value="NEN04887.1"/>
    <property type="molecule type" value="Genomic_DNA"/>
</dbReference>
<proteinExistence type="predicted"/>
<sequence>MVAGGAAGAGAGAAGAADTVLDDFDSRPGGSMSLLRTIVGSTLRRLGGWMPTAGAITMLDALEVPPSTARSTLTRLAARGVLAREPRGGVAGYVLRPEAVPMLERGDARIFQPAASVDAGWCLVSFSIPERHRDRRHQLRRRLDWIGCGTVSDALWIGPERVADDVRDILADLKLAGEVTVFTGARPLADRPLAELAGRWWDLERVRMLHQAFIERFSPAASAAAARDITPGGARAAFATWIGALDEWRVIPYLDPGLPETALPAGWPGHASRELFEIIRERYSDAALAFARAVTTCGQPANTPAIPR</sequence>
<evidence type="ECO:0000259" key="1">
    <source>
        <dbReference type="Pfam" id="PF07848"/>
    </source>
</evidence>
<gene>
    <name evidence="4" type="ORF">G3T36_03290</name>
</gene>
<dbReference type="InterPro" id="IPR048846">
    <property type="entry name" value="PaaX-like_central"/>
</dbReference>
<dbReference type="PIRSF" id="PIRSF020623">
    <property type="entry name" value="PaaX"/>
    <property type="match status" value="1"/>
</dbReference>
<dbReference type="InterPro" id="IPR011965">
    <property type="entry name" value="PaaX_trns_reg"/>
</dbReference>
<evidence type="ECO:0000259" key="3">
    <source>
        <dbReference type="Pfam" id="PF20803"/>
    </source>
</evidence>
<dbReference type="Pfam" id="PF20803">
    <property type="entry name" value="PaaX_M"/>
    <property type="match status" value="1"/>
</dbReference>
<reference evidence="4 5" key="1">
    <citation type="journal article" date="2014" name="J. Microbiol.">
        <title>Diaminobutyricibacter tongyongensis gen. nov., sp. nov. and Homoserinibacter gongjuensis gen. nov., sp. nov. belong to the family Microbacteriaceae.</title>
        <authorList>
            <person name="Kim S.J."/>
            <person name="Ahn J.H."/>
            <person name="Weon H.Y."/>
            <person name="Hamada M."/>
            <person name="Suzuki K."/>
            <person name="Kwon S.W."/>
        </authorList>
    </citation>
    <scope>NUCLEOTIDE SEQUENCE [LARGE SCALE GENOMIC DNA]</scope>
    <source>
        <strain evidence="4 5">NBRC 108724</strain>
    </source>
</reference>
<dbReference type="PANTHER" id="PTHR30319">
    <property type="entry name" value="PHENYLACETIC ACID REGULATOR-RELATED TRANSCRIPTIONAL REPRESSOR"/>
    <property type="match status" value="1"/>
</dbReference>
<feature type="domain" description="Transcriptional repressor PaaX-like C-terminal" evidence="2">
    <location>
        <begin position="201"/>
        <end position="292"/>
    </location>
</feature>
<evidence type="ECO:0000313" key="4">
    <source>
        <dbReference type="EMBL" id="NEN04887.1"/>
    </source>
</evidence>
<dbReference type="InterPro" id="IPR012906">
    <property type="entry name" value="PaaX-like_N"/>
</dbReference>
<dbReference type="Gene3D" id="1.10.10.10">
    <property type="entry name" value="Winged helix-like DNA-binding domain superfamily/Winged helix DNA-binding domain"/>
    <property type="match status" value="1"/>
</dbReference>
<organism evidence="4 5">
    <name type="scientific">Leifsonia tongyongensis</name>
    <dbReference type="NCBI Taxonomy" id="1268043"/>
    <lineage>
        <taxon>Bacteria</taxon>
        <taxon>Bacillati</taxon>
        <taxon>Actinomycetota</taxon>
        <taxon>Actinomycetes</taxon>
        <taxon>Micrococcales</taxon>
        <taxon>Microbacteriaceae</taxon>
        <taxon>Leifsonia</taxon>
    </lineage>
</organism>
<feature type="domain" description="Transcriptional repressor PaaX-like central Cas2-like" evidence="3">
    <location>
        <begin position="116"/>
        <end position="186"/>
    </location>
</feature>
<dbReference type="PANTHER" id="PTHR30319:SF1">
    <property type="entry name" value="TRANSCRIPTIONAL REPRESSOR PAAX"/>
    <property type="match status" value="1"/>
</dbReference>
<dbReference type="Proteomes" id="UP000474967">
    <property type="component" value="Unassembled WGS sequence"/>
</dbReference>
<dbReference type="Pfam" id="PF08223">
    <property type="entry name" value="PaaX_C"/>
    <property type="match status" value="1"/>
</dbReference>
<dbReference type="GO" id="GO:0006351">
    <property type="term" value="P:DNA-templated transcription"/>
    <property type="evidence" value="ECO:0007669"/>
    <property type="project" value="InterPro"/>
</dbReference>
<dbReference type="Gene3D" id="1.20.58.1460">
    <property type="match status" value="1"/>
</dbReference>
<accession>A0A6L9XUD1</accession>
<dbReference type="Pfam" id="PF07848">
    <property type="entry name" value="PaaX"/>
    <property type="match status" value="1"/>
</dbReference>
<evidence type="ECO:0000259" key="2">
    <source>
        <dbReference type="Pfam" id="PF08223"/>
    </source>
</evidence>
<keyword evidence="5" id="KW-1185">Reference proteome</keyword>
<protein>
    <submittedName>
        <fullName evidence="4">Regulator</fullName>
    </submittedName>
</protein>
<feature type="domain" description="Transcriptional repressor PaaX-like N-terminal" evidence="1">
    <location>
        <begin position="33"/>
        <end position="95"/>
    </location>
</feature>
<name>A0A6L9XUD1_9MICO</name>
<comment type="caution">
    <text evidence="4">The sequence shown here is derived from an EMBL/GenBank/DDBJ whole genome shotgun (WGS) entry which is preliminary data.</text>
</comment>
<dbReference type="InterPro" id="IPR013225">
    <property type="entry name" value="PaaX_C"/>
</dbReference>
<dbReference type="AlphaFoldDB" id="A0A6L9XUD1"/>
<dbReference type="RefSeq" id="WP_163289048.1">
    <property type="nucleotide sequence ID" value="NZ_JAAGWY010000001.1"/>
</dbReference>
<dbReference type="Gene3D" id="3.30.70.2650">
    <property type="match status" value="1"/>
</dbReference>
<dbReference type="InterPro" id="IPR036388">
    <property type="entry name" value="WH-like_DNA-bd_sf"/>
</dbReference>